<feature type="region of interest" description="Disordered" evidence="1">
    <location>
        <begin position="35"/>
        <end position="61"/>
    </location>
</feature>
<evidence type="ECO:0000256" key="1">
    <source>
        <dbReference type="SAM" id="MobiDB-lite"/>
    </source>
</evidence>
<reference evidence="2 3" key="1">
    <citation type="submission" date="2019-12" db="EMBL/GenBank/DDBJ databases">
        <authorList>
            <person name="Alioto T."/>
            <person name="Alioto T."/>
            <person name="Gomez Garrido J."/>
        </authorList>
    </citation>
    <scope>NUCLEOTIDE SEQUENCE [LARGE SCALE GENOMIC DNA]</scope>
</reference>
<keyword evidence="3" id="KW-1185">Reference proteome</keyword>
<dbReference type="Proteomes" id="UP000594638">
    <property type="component" value="Unassembled WGS sequence"/>
</dbReference>
<comment type="caution">
    <text evidence="2">The sequence shown here is derived from an EMBL/GenBank/DDBJ whole genome shotgun (WGS) entry which is preliminary data.</text>
</comment>
<feature type="compositionally biased region" description="Basic and acidic residues" evidence="1">
    <location>
        <begin position="45"/>
        <end position="55"/>
    </location>
</feature>
<organism evidence="2 3">
    <name type="scientific">Olea europaea subsp. europaea</name>
    <dbReference type="NCBI Taxonomy" id="158383"/>
    <lineage>
        <taxon>Eukaryota</taxon>
        <taxon>Viridiplantae</taxon>
        <taxon>Streptophyta</taxon>
        <taxon>Embryophyta</taxon>
        <taxon>Tracheophyta</taxon>
        <taxon>Spermatophyta</taxon>
        <taxon>Magnoliopsida</taxon>
        <taxon>eudicotyledons</taxon>
        <taxon>Gunneridae</taxon>
        <taxon>Pentapetalae</taxon>
        <taxon>asterids</taxon>
        <taxon>lamiids</taxon>
        <taxon>Lamiales</taxon>
        <taxon>Oleaceae</taxon>
        <taxon>Oleeae</taxon>
        <taxon>Olea</taxon>
    </lineage>
</organism>
<sequence length="61" mass="6861">MAEEACKNHTKVMLVKTVHKALNVLLSHLPVEEKINPVNGQKQKGRLERQEREDVAQDTAG</sequence>
<dbReference type="AlphaFoldDB" id="A0A8S0UKV6"/>
<protein>
    <submittedName>
        <fullName evidence="2">Uncharacterized protein</fullName>
    </submittedName>
</protein>
<dbReference type="Gramene" id="OE9A046956T1">
    <property type="protein sequence ID" value="OE9A046956C1"/>
    <property type="gene ID" value="OE9A046956"/>
</dbReference>
<accession>A0A8S0UKV6</accession>
<evidence type="ECO:0000313" key="2">
    <source>
        <dbReference type="EMBL" id="CAA3020706.1"/>
    </source>
</evidence>
<name>A0A8S0UKV6_OLEEU</name>
<proteinExistence type="predicted"/>
<evidence type="ECO:0000313" key="3">
    <source>
        <dbReference type="Proteomes" id="UP000594638"/>
    </source>
</evidence>
<gene>
    <name evidence="2" type="ORF">OLEA9_A046956</name>
</gene>
<dbReference type="EMBL" id="CACTIH010009043">
    <property type="protein sequence ID" value="CAA3020706.1"/>
    <property type="molecule type" value="Genomic_DNA"/>
</dbReference>